<reference evidence="3" key="1">
    <citation type="journal article" date="2020" name="Stud. Mycol.">
        <title>101 Dothideomycetes genomes: a test case for predicting lifestyles and emergence of pathogens.</title>
        <authorList>
            <person name="Haridas S."/>
            <person name="Albert R."/>
            <person name="Binder M."/>
            <person name="Bloem J."/>
            <person name="Labutti K."/>
            <person name="Salamov A."/>
            <person name="Andreopoulos B."/>
            <person name="Baker S."/>
            <person name="Barry K."/>
            <person name="Bills G."/>
            <person name="Bluhm B."/>
            <person name="Cannon C."/>
            <person name="Castanera R."/>
            <person name="Culley D."/>
            <person name="Daum C."/>
            <person name="Ezra D."/>
            <person name="Gonzalez J."/>
            <person name="Henrissat B."/>
            <person name="Kuo A."/>
            <person name="Liang C."/>
            <person name="Lipzen A."/>
            <person name="Lutzoni F."/>
            <person name="Magnuson J."/>
            <person name="Mondo S."/>
            <person name="Nolan M."/>
            <person name="Ohm R."/>
            <person name="Pangilinan J."/>
            <person name="Park H.-J."/>
            <person name="Ramirez L."/>
            <person name="Alfaro M."/>
            <person name="Sun H."/>
            <person name="Tritt A."/>
            <person name="Yoshinaga Y."/>
            <person name="Zwiers L.-H."/>
            <person name="Turgeon B."/>
            <person name="Goodwin S."/>
            <person name="Spatafora J."/>
            <person name="Crous P."/>
            <person name="Grigoriev I."/>
        </authorList>
    </citation>
    <scope>NUCLEOTIDE SEQUENCE</scope>
    <source>
        <strain evidence="3">CBS 161.51</strain>
    </source>
</reference>
<gene>
    <name evidence="3" type="ORF">EJ02DRAFT_389714</name>
</gene>
<feature type="region of interest" description="Disordered" evidence="1">
    <location>
        <begin position="208"/>
        <end position="267"/>
    </location>
</feature>
<keyword evidence="2" id="KW-0472">Membrane</keyword>
<dbReference type="OrthoDB" id="3596006at2759"/>
<accession>A0A6A5SCB3</accession>
<evidence type="ECO:0000313" key="3">
    <source>
        <dbReference type="EMBL" id="KAF1935077.1"/>
    </source>
</evidence>
<evidence type="ECO:0000313" key="4">
    <source>
        <dbReference type="Proteomes" id="UP000800038"/>
    </source>
</evidence>
<evidence type="ECO:0000256" key="2">
    <source>
        <dbReference type="SAM" id="Phobius"/>
    </source>
</evidence>
<name>A0A6A5SCB3_9PLEO</name>
<feature type="transmembrane region" description="Helical" evidence="2">
    <location>
        <begin position="80"/>
        <end position="107"/>
    </location>
</feature>
<keyword evidence="2" id="KW-1133">Transmembrane helix</keyword>
<feature type="transmembrane region" description="Helical" evidence="2">
    <location>
        <begin position="178"/>
        <end position="200"/>
    </location>
</feature>
<feature type="compositionally biased region" description="Polar residues" evidence="1">
    <location>
        <begin position="232"/>
        <end position="246"/>
    </location>
</feature>
<organism evidence="3 4">
    <name type="scientific">Clathrospora elynae</name>
    <dbReference type="NCBI Taxonomy" id="706981"/>
    <lineage>
        <taxon>Eukaryota</taxon>
        <taxon>Fungi</taxon>
        <taxon>Dikarya</taxon>
        <taxon>Ascomycota</taxon>
        <taxon>Pezizomycotina</taxon>
        <taxon>Dothideomycetes</taxon>
        <taxon>Pleosporomycetidae</taxon>
        <taxon>Pleosporales</taxon>
        <taxon>Diademaceae</taxon>
        <taxon>Clathrospora</taxon>
    </lineage>
</organism>
<sequence>MAILWGLDLREMQWGKFGNQYMWKNTDYHMRRTKFIIYQLAMILTVVSESLGTAVLSDYVDQQAFVSNLNPAATVHNNDFIGIASYNIFVGVYVAIIFGSAFFFDLFWPERKESKAVVLAWKMCSIFACMITLPCALAYTYIVASKSAYVTGTSAAEAQRLLAMYGGSPLQYRSNGRAVASVVFLWPGTVFTFVSTCILWHSLAHIDTHGPKSTHARIRDDISRPVDKPISPTESQVDTSAPTQPGQIHATPEGFHDRKEATNGATV</sequence>
<feature type="compositionally biased region" description="Basic and acidic residues" evidence="1">
    <location>
        <begin position="217"/>
        <end position="227"/>
    </location>
</feature>
<feature type="transmembrane region" description="Helical" evidence="2">
    <location>
        <begin position="119"/>
        <end position="142"/>
    </location>
</feature>
<evidence type="ECO:0000256" key="1">
    <source>
        <dbReference type="SAM" id="MobiDB-lite"/>
    </source>
</evidence>
<proteinExistence type="predicted"/>
<feature type="transmembrane region" description="Helical" evidence="2">
    <location>
        <begin position="35"/>
        <end position="60"/>
    </location>
</feature>
<keyword evidence="2" id="KW-0812">Transmembrane</keyword>
<dbReference type="Proteomes" id="UP000800038">
    <property type="component" value="Unassembled WGS sequence"/>
</dbReference>
<protein>
    <submittedName>
        <fullName evidence="3">Uncharacterized protein</fullName>
    </submittedName>
</protein>
<keyword evidence="4" id="KW-1185">Reference proteome</keyword>
<dbReference type="EMBL" id="ML976317">
    <property type="protein sequence ID" value="KAF1935077.1"/>
    <property type="molecule type" value="Genomic_DNA"/>
</dbReference>
<dbReference type="AlphaFoldDB" id="A0A6A5SCB3"/>